<dbReference type="EMBL" id="QQBC01000020">
    <property type="protein sequence ID" value="RDI59034.1"/>
    <property type="molecule type" value="Genomic_DNA"/>
</dbReference>
<comment type="caution">
    <text evidence="2">The sequence shown here is derived from an EMBL/GenBank/DDBJ whole genome shotgun (WGS) entry which is preliminary data.</text>
</comment>
<proteinExistence type="predicted"/>
<dbReference type="Gene3D" id="3.30.1310.10">
    <property type="entry name" value="Nucleoid-associated protein YbaB-like domain"/>
    <property type="match status" value="1"/>
</dbReference>
<feature type="region of interest" description="Disordered" evidence="1">
    <location>
        <begin position="94"/>
        <end position="129"/>
    </location>
</feature>
<dbReference type="InterPro" id="IPR004401">
    <property type="entry name" value="YbaB/EbfC"/>
</dbReference>
<dbReference type="GO" id="GO:0003677">
    <property type="term" value="F:DNA binding"/>
    <property type="evidence" value="ECO:0007669"/>
    <property type="project" value="UniProtKB-KW"/>
</dbReference>
<organism evidence="2 3">
    <name type="scientific">Nocardia pseudobrasiliensis</name>
    <dbReference type="NCBI Taxonomy" id="45979"/>
    <lineage>
        <taxon>Bacteria</taxon>
        <taxon>Bacillati</taxon>
        <taxon>Actinomycetota</taxon>
        <taxon>Actinomycetes</taxon>
        <taxon>Mycobacteriales</taxon>
        <taxon>Nocardiaceae</taxon>
        <taxon>Nocardia</taxon>
    </lineage>
</organism>
<dbReference type="Pfam" id="PF02575">
    <property type="entry name" value="YbaB_DNA_bd"/>
    <property type="match status" value="1"/>
</dbReference>
<keyword evidence="3" id="KW-1185">Reference proteome</keyword>
<keyword evidence="2" id="KW-0238">DNA-binding</keyword>
<evidence type="ECO:0000313" key="3">
    <source>
        <dbReference type="Proteomes" id="UP000254869"/>
    </source>
</evidence>
<accession>A0A370HQ60</accession>
<sequence length="143" mass="16412">MTDIHEWELQLQHDLDEIRRISQQLTKAAASIRGRGETRGVAVEINASGDITDLQIAPAAMRWSSSQLSQAIVECHRQARAEVKAETERLLRTTDPRIRDHILQARDTSAGPEHKTRPRTEEEIQAADDAYFERMNRGWRTDR</sequence>
<dbReference type="RefSeq" id="WP_068008982.1">
    <property type="nucleotide sequence ID" value="NZ_QQBC01000020.1"/>
</dbReference>
<dbReference type="InterPro" id="IPR036894">
    <property type="entry name" value="YbaB-like_sf"/>
</dbReference>
<dbReference type="SUPFAM" id="SSF82607">
    <property type="entry name" value="YbaB-like"/>
    <property type="match status" value="1"/>
</dbReference>
<dbReference type="AlphaFoldDB" id="A0A370HQ60"/>
<feature type="compositionally biased region" description="Basic and acidic residues" evidence="1">
    <location>
        <begin position="112"/>
        <end position="122"/>
    </location>
</feature>
<protein>
    <submittedName>
        <fullName evidence="2">YbaB/EbfC DNA-binding family protein</fullName>
    </submittedName>
</protein>
<name>A0A370HQ60_9NOCA</name>
<reference evidence="2 3" key="1">
    <citation type="submission" date="2018-07" db="EMBL/GenBank/DDBJ databases">
        <title>Genomic Encyclopedia of Type Strains, Phase IV (KMG-IV): sequencing the most valuable type-strain genomes for metagenomic binning, comparative biology and taxonomic classification.</title>
        <authorList>
            <person name="Goeker M."/>
        </authorList>
    </citation>
    <scope>NUCLEOTIDE SEQUENCE [LARGE SCALE GENOMIC DNA]</scope>
    <source>
        <strain evidence="2 3">DSM 44290</strain>
    </source>
</reference>
<dbReference type="STRING" id="1210086.GCA_001613105_07729"/>
<evidence type="ECO:0000256" key="1">
    <source>
        <dbReference type="SAM" id="MobiDB-lite"/>
    </source>
</evidence>
<evidence type="ECO:0000313" key="2">
    <source>
        <dbReference type="EMBL" id="RDI59034.1"/>
    </source>
</evidence>
<dbReference type="Proteomes" id="UP000254869">
    <property type="component" value="Unassembled WGS sequence"/>
</dbReference>
<feature type="compositionally biased region" description="Basic and acidic residues" evidence="1">
    <location>
        <begin position="94"/>
        <end position="104"/>
    </location>
</feature>
<gene>
    <name evidence="2" type="ORF">DFR76_12037</name>
</gene>